<dbReference type="EnsemblPlants" id="PGSC0003DMT400025343">
    <property type="protein sequence ID" value="PGSC0003DMT400025343"/>
    <property type="gene ID" value="PGSC0003DMG400009784"/>
</dbReference>
<sequence length="144" mass="15553">MPTIPKNSIDHEKENKQTNPSAHASINLGKGRGQGITNSTLFTSQGMPTIPKNSIDLEKENKQTNPSAHASTNLGKGKGQGPKCSTFLTSQRMGMKHNNNMASESEAQLEEIVQEDPSLSSIEIVEKCYGPQTRSHVFGFGGVE</sequence>
<reference evidence="2" key="2">
    <citation type="submission" date="2015-06" db="UniProtKB">
        <authorList>
            <consortium name="EnsemblPlants"/>
        </authorList>
    </citation>
    <scope>IDENTIFICATION</scope>
    <source>
        <strain evidence="2">DM1-3 516 R44</strain>
    </source>
</reference>
<proteinExistence type="predicted"/>
<protein>
    <submittedName>
        <fullName evidence="2">Uncharacterized protein</fullName>
    </submittedName>
</protein>
<evidence type="ECO:0000313" key="2">
    <source>
        <dbReference type="EnsemblPlants" id="PGSC0003DMT400025343"/>
    </source>
</evidence>
<name>M1ALB6_SOLTU</name>
<dbReference type="PaxDb" id="4113-PGSC0003DMT400025343"/>
<feature type="compositionally biased region" description="Polar residues" evidence="1">
    <location>
        <begin position="63"/>
        <end position="74"/>
    </location>
</feature>
<evidence type="ECO:0000313" key="3">
    <source>
        <dbReference type="Proteomes" id="UP000011115"/>
    </source>
</evidence>
<dbReference type="Proteomes" id="UP000011115">
    <property type="component" value="Unassembled WGS sequence"/>
</dbReference>
<dbReference type="PANTHER" id="PTHR33499:SF26">
    <property type="entry name" value="DUF4216 DOMAIN-CONTAINING PROTEIN"/>
    <property type="match status" value="1"/>
</dbReference>
<dbReference type="PANTHER" id="PTHR33499">
    <property type="entry name" value="OS12G0282400 PROTEIN-RELATED"/>
    <property type="match status" value="1"/>
</dbReference>
<keyword evidence="3" id="KW-1185">Reference proteome</keyword>
<feature type="region of interest" description="Disordered" evidence="1">
    <location>
        <begin position="1"/>
        <end position="83"/>
    </location>
</feature>
<dbReference type="AlphaFoldDB" id="M1ALB6"/>
<dbReference type="HOGENOM" id="CLU_1799914_0_0_1"/>
<dbReference type="Gramene" id="PGSC0003DMT400025343">
    <property type="protein sequence ID" value="PGSC0003DMT400025343"/>
    <property type="gene ID" value="PGSC0003DMG400009784"/>
</dbReference>
<evidence type="ECO:0000256" key="1">
    <source>
        <dbReference type="SAM" id="MobiDB-lite"/>
    </source>
</evidence>
<organism evidence="2 3">
    <name type="scientific">Solanum tuberosum</name>
    <name type="common">Potato</name>
    <dbReference type="NCBI Taxonomy" id="4113"/>
    <lineage>
        <taxon>Eukaryota</taxon>
        <taxon>Viridiplantae</taxon>
        <taxon>Streptophyta</taxon>
        <taxon>Embryophyta</taxon>
        <taxon>Tracheophyta</taxon>
        <taxon>Spermatophyta</taxon>
        <taxon>Magnoliopsida</taxon>
        <taxon>eudicotyledons</taxon>
        <taxon>Gunneridae</taxon>
        <taxon>Pentapetalae</taxon>
        <taxon>asterids</taxon>
        <taxon>lamiids</taxon>
        <taxon>Solanales</taxon>
        <taxon>Solanaceae</taxon>
        <taxon>Solanoideae</taxon>
        <taxon>Solaneae</taxon>
        <taxon>Solanum</taxon>
    </lineage>
</organism>
<reference evidence="3" key="1">
    <citation type="journal article" date="2011" name="Nature">
        <title>Genome sequence and analysis of the tuber crop potato.</title>
        <authorList>
            <consortium name="The Potato Genome Sequencing Consortium"/>
        </authorList>
    </citation>
    <scope>NUCLEOTIDE SEQUENCE [LARGE SCALE GENOMIC DNA]</scope>
    <source>
        <strain evidence="3">cv. DM1-3 516 R44</strain>
    </source>
</reference>
<feature type="compositionally biased region" description="Polar residues" evidence="1">
    <location>
        <begin position="35"/>
        <end position="47"/>
    </location>
</feature>
<dbReference type="InParanoid" id="M1ALB6"/>
<accession>M1ALB6</accession>